<accession>A0A7R8V4R1</accession>
<keyword evidence="13" id="KW-0865">Zymogen</keyword>
<feature type="active site" description="Charge relay system; for autoendoproteolytic cleavage activity" evidence="13">
    <location>
        <position position="202"/>
    </location>
</feature>
<dbReference type="HAMAP" id="MF_03208">
    <property type="entry name" value="PS_decarb_PSD_B_type1_euk"/>
    <property type="match status" value="1"/>
</dbReference>
<keyword evidence="6 13" id="KW-0443">Lipid metabolism</keyword>
<sequence>MAVYFMPKNHLITKASTLKSFPNKWTIRWATTRRNLSNKVSGTPGINTTSQQTQTSYGQHRDKKKVLDWWLLAAGWFTWSGLLTRWTPIGVCVFAALEWHYHTRKLEKQGLPITASEIQRIAYCSLPLRLVSRCWGWVASCPVPPALRPTVFGAYVNAFDVNMEEAENPELKQYRSLSEFFTRTLRNDVRVIDKASLVSPADGRVLHFGSATESRIEQVKGITYSLDAFLGPPSWTKNENCSSCADALKLNKDSALYQCVIYLAPGDYHRFHSPAKWEPEIRRHFTGQLLSVSPKIAEWLPGLFCLNERALYIGKWEYGFFSFTAVGATNVGSVQIYFDDGLKTNKYVLGPLKRKRYDERQLPEGMTLEKGDLVGQFNMGSTIVLIFEAPKNFEFTIVPGQKIKFGEKLGEVRTSKKTNAKIMDAIEDFKWQPHSVM</sequence>
<comment type="subcellular location">
    <molecule>Phosphatidylserine decarboxylase beta chain</molecule>
    <subcellularLocation>
        <location evidence="13">Mitochondrion inner membrane</location>
        <topology evidence="13">Single-pass membrane protein</topology>
        <orientation evidence="13">Intermembrane side</orientation>
    </subcellularLocation>
</comment>
<keyword evidence="2 13" id="KW-0444">Lipid biosynthesis</keyword>
<comment type="similarity">
    <text evidence="13">Belongs to the phosphatidylserine decarboxylase family. PSD-B subfamily. Eukaryotic type I sub-subfamily.</text>
</comment>
<keyword evidence="13" id="KW-0999">Mitochondrion inner membrane</keyword>
<keyword evidence="8 13" id="KW-0594">Phospholipid biosynthesis</keyword>
<keyword evidence="15" id="KW-1185">Reference proteome</keyword>
<evidence type="ECO:0000256" key="2">
    <source>
        <dbReference type="ARBA" id="ARBA00022516"/>
    </source>
</evidence>
<protein>
    <recommendedName>
        <fullName evidence="13">Phosphatidylserine decarboxylase proenzyme, mitochondrial</fullName>
        <ecNumber evidence="13">4.1.1.65</ecNumber>
    </recommendedName>
    <component>
        <recommendedName>
            <fullName evidence="13">Phosphatidylserine decarboxylase beta chain</fullName>
        </recommendedName>
    </component>
    <component>
        <recommendedName>
            <fullName evidence="13">Phosphatidylserine decarboxylase alpha chain</fullName>
        </recommendedName>
    </component>
</protein>
<keyword evidence="3 13" id="KW-0812">Transmembrane</keyword>
<dbReference type="Pfam" id="PF02666">
    <property type="entry name" value="PS_Dcarbxylase"/>
    <property type="match status" value="1"/>
</dbReference>
<dbReference type="PANTHER" id="PTHR10067">
    <property type="entry name" value="PHOSPHATIDYLSERINE DECARBOXYLASE"/>
    <property type="match status" value="1"/>
</dbReference>
<dbReference type="InterPro" id="IPR003817">
    <property type="entry name" value="PS_Dcarbxylase"/>
</dbReference>
<evidence type="ECO:0000256" key="3">
    <source>
        <dbReference type="ARBA" id="ARBA00022692"/>
    </source>
</evidence>
<dbReference type="GO" id="GO:0016540">
    <property type="term" value="P:protein autoprocessing"/>
    <property type="evidence" value="ECO:0007669"/>
    <property type="project" value="UniProtKB-UniRule"/>
</dbReference>
<organism evidence="14 15">
    <name type="scientific">Hermetia illucens</name>
    <name type="common">Black soldier fly</name>
    <dbReference type="NCBI Taxonomy" id="343691"/>
    <lineage>
        <taxon>Eukaryota</taxon>
        <taxon>Metazoa</taxon>
        <taxon>Ecdysozoa</taxon>
        <taxon>Arthropoda</taxon>
        <taxon>Hexapoda</taxon>
        <taxon>Insecta</taxon>
        <taxon>Pterygota</taxon>
        <taxon>Neoptera</taxon>
        <taxon>Endopterygota</taxon>
        <taxon>Diptera</taxon>
        <taxon>Brachycera</taxon>
        <taxon>Stratiomyomorpha</taxon>
        <taxon>Stratiomyidae</taxon>
        <taxon>Hermetiinae</taxon>
        <taxon>Hermetia</taxon>
    </lineage>
</organism>
<proteinExistence type="inferred from homology"/>
<dbReference type="OrthoDB" id="4330at2759"/>
<evidence type="ECO:0000256" key="4">
    <source>
        <dbReference type="ARBA" id="ARBA00022793"/>
    </source>
</evidence>
<comment type="PTM">
    <text evidence="13">Is synthesized initially as an inactive proenzyme. Formation of the active enzyme involves a self-maturation process in which the active site pyruvoyl group is generated from an internal serine residue via an autocatalytic post-translational modification. Two non-identical subunits are generated from the proenzyme in this reaction, and the pyruvate is formed at the N-terminus of the alpha chain, which is derived from the carboxyl end of the proenzyme. The autoendoproteolytic cleavage occurs by a canonical serine protease mechanism, in which the side chain hydroxyl group of the serine supplies its oxygen atom to form the C-terminus of the beta chain, while the remainder of the serine residue undergoes an oxidative deamination to produce ammonia and the pyruvoyl prosthetic group on the alpha chain. During this reaction, the Ser that is part of the protease active site of the proenzyme becomes the pyruvoyl prosthetic group, which constitutes an essential element of the active site of the mature decarboxylase.</text>
</comment>
<keyword evidence="13" id="KW-0496">Mitochondrion</keyword>
<dbReference type="InterPro" id="IPR033177">
    <property type="entry name" value="PSD-B"/>
</dbReference>
<evidence type="ECO:0000256" key="5">
    <source>
        <dbReference type="ARBA" id="ARBA00022989"/>
    </source>
</evidence>
<dbReference type="NCBIfam" id="TIGR00163">
    <property type="entry name" value="PS_decarb"/>
    <property type="match status" value="1"/>
</dbReference>
<dbReference type="EMBL" id="LR899014">
    <property type="protein sequence ID" value="CAD7092821.1"/>
    <property type="molecule type" value="Genomic_DNA"/>
</dbReference>
<dbReference type="Proteomes" id="UP000594454">
    <property type="component" value="Chromosome 6"/>
</dbReference>
<comment type="function">
    <text evidence="12">Catalyzes the formation of phosphatidylethanolamine (PtdEtn) from phosphatidylserine (PtdSer). Plays a central role in phospholipid metabolism and in the interorganelle trafficking of phosphatidylserine. May be involved in lipid droplet biogenesis at the endoplasmic reticulum membrane.</text>
</comment>
<feature type="site" description="Cleavage (non-hydrolytic); by autocatalysis" evidence="13">
    <location>
        <begin position="380"/>
        <end position="381"/>
    </location>
</feature>
<evidence type="ECO:0000256" key="13">
    <source>
        <dbReference type="HAMAP-Rule" id="MF_03208"/>
    </source>
</evidence>
<dbReference type="EC" id="4.1.1.65" evidence="13"/>
<evidence type="ECO:0000313" key="14">
    <source>
        <dbReference type="EMBL" id="CAD7092821.1"/>
    </source>
</evidence>
<evidence type="ECO:0000256" key="8">
    <source>
        <dbReference type="ARBA" id="ARBA00023209"/>
    </source>
</evidence>
<dbReference type="FunCoup" id="A0A7R8V4R1">
    <property type="interactions" value="1543"/>
</dbReference>
<keyword evidence="7 13" id="KW-0472">Membrane</keyword>
<feature type="active site" description="Charge relay system; for autoendoproteolytic cleavage activity" evidence="13">
    <location>
        <position position="381"/>
    </location>
</feature>
<dbReference type="GO" id="GO:0004609">
    <property type="term" value="F:phosphatidylserine decarboxylase activity"/>
    <property type="evidence" value="ECO:0007669"/>
    <property type="project" value="UniProtKB-UniRule"/>
</dbReference>
<evidence type="ECO:0000256" key="9">
    <source>
        <dbReference type="ARBA" id="ARBA00023239"/>
    </source>
</evidence>
<dbReference type="InterPro" id="IPR033661">
    <property type="entry name" value="PSD_type1_euk"/>
</dbReference>
<comment type="cofactor">
    <cofactor evidence="13">
        <name>pyruvate</name>
        <dbReference type="ChEBI" id="CHEBI:15361"/>
    </cofactor>
    <text evidence="13">Binds 1 pyruvoyl group covalently per subunit.</text>
</comment>
<gene>
    <name evidence="14" type="ORF">HERILL_LOCUS15152</name>
</gene>
<comment type="subunit">
    <text evidence="13">Heterodimer of a large membrane-associated beta subunit and a small pyruvoyl-containing alpha subunit.</text>
</comment>
<dbReference type="PANTHER" id="PTHR10067:SF6">
    <property type="entry name" value="PHOSPHATIDYLSERINE DECARBOXYLASE PROENZYME, MITOCHONDRIAL"/>
    <property type="match status" value="1"/>
</dbReference>
<keyword evidence="10 13" id="KW-1208">Phospholipid metabolism</keyword>
<feature type="chain" id="PRO_5031657651" description="Phosphatidylserine decarboxylase beta chain" evidence="13">
    <location>
        <begin position="1"/>
        <end position="380"/>
    </location>
</feature>
<feature type="active site" description="Charge relay system; for autoendoproteolytic cleavage activity" evidence="13">
    <location>
        <position position="272"/>
    </location>
</feature>
<dbReference type="GO" id="GO:0006646">
    <property type="term" value="P:phosphatidylethanolamine biosynthetic process"/>
    <property type="evidence" value="ECO:0007669"/>
    <property type="project" value="UniProtKB-UniRule"/>
</dbReference>
<feature type="topological domain" description="Mitochondrial matrix" evidence="13">
    <location>
        <begin position="1"/>
        <end position="85"/>
    </location>
</feature>
<comment type="pathway">
    <text evidence="1">Lipid metabolism.</text>
</comment>
<keyword evidence="4 13" id="KW-0210">Decarboxylase</keyword>
<dbReference type="InParanoid" id="A0A7R8V4R1"/>
<dbReference type="AlphaFoldDB" id="A0A7R8V4R1"/>
<evidence type="ECO:0000256" key="1">
    <source>
        <dbReference type="ARBA" id="ARBA00005189"/>
    </source>
</evidence>
<dbReference type="UniPathway" id="UPA00558">
    <property type="reaction ID" value="UER00616"/>
</dbReference>
<evidence type="ECO:0000256" key="12">
    <source>
        <dbReference type="ARBA" id="ARBA00045136"/>
    </source>
</evidence>
<evidence type="ECO:0000313" key="15">
    <source>
        <dbReference type="Proteomes" id="UP000594454"/>
    </source>
</evidence>
<reference evidence="14 15" key="1">
    <citation type="submission" date="2020-11" db="EMBL/GenBank/DDBJ databases">
        <authorList>
            <person name="Wallbank WR R."/>
            <person name="Pardo Diaz C."/>
            <person name="Kozak K."/>
            <person name="Martin S."/>
            <person name="Jiggins C."/>
            <person name="Moest M."/>
            <person name="Warren A I."/>
            <person name="Generalovic N T."/>
            <person name="Byers J.R.P. K."/>
            <person name="Montejo-Kovacevich G."/>
            <person name="Yen C E."/>
        </authorList>
    </citation>
    <scope>NUCLEOTIDE SEQUENCE [LARGE SCALE GENOMIC DNA]</scope>
</reference>
<dbReference type="GO" id="GO:0005743">
    <property type="term" value="C:mitochondrial inner membrane"/>
    <property type="evidence" value="ECO:0007669"/>
    <property type="project" value="UniProtKB-SubCell"/>
</dbReference>
<comment type="pathway">
    <text evidence="13">Phospholipid metabolism; phosphatidylethanolamine biosynthesis; phosphatidylethanolamine from CDP-diacylglycerol: step 2/2.</text>
</comment>
<comment type="catalytic activity">
    <reaction evidence="13">
        <text>a 1,2-diacyl-sn-glycero-3-phospho-L-serine + H(+) = a 1,2-diacyl-sn-glycero-3-phosphoethanolamine + CO2</text>
        <dbReference type="Rhea" id="RHEA:20828"/>
        <dbReference type="ChEBI" id="CHEBI:15378"/>
        <dbReference type="ChEBI" id="CHEBI:16526"/>
        <dbReference type="ChEBI" id="CHEBI:57262"/>
        <dbReference type="ChEBI" id="CHEBI:64612"/>
        <dbReference type="EC" id="4.1.1.65"/>
    </reaction>
</comment>
<comment type="subcellular location">
    <molecule>Phosphatidylserine decarboxylase alpha chain</molecule>
    <subcellularLocation>
        <location evidence="13">Mitochondrion inner membrane</location>
        <topology evidence="13">Peripheral membrane protein</topology>
        <orientation evidence="13">Intermembrane side</orientation>
    </subcellularLocation>
    <text evidence="13">Anchored to the mitochondrial inner membrane through its interaction with the integral membrane beta chain.</text>
</comment>
<feature type="modified residue" description="Pyruvic acid (Ser); by autocatalysis" evidence="13">
    <location>
        <position position="381"/>
    </location>
</feature>
<feature type="active site" description="Schiff-base intermediate with substrate; via pyruvic acid; for decarboxylase activity" evidence="13">
    <location>
        <position position="381"/>
    </location>
</feature>
<keyword evidence="9 13" id="KW-0456">Lyase</keyword>
<feature type="topological domain" description="Mitochondrial intermembrane" evidence="13">
    <location>
        <begin position="105"/>
        <end position="437"/>
    </location>
</feature>
<evidence type="ECO:0000256" key="11">
    <source>
        <dbReference type="ARBA" id="ARBA00023317"/>
    </source>
</evidence>
<keyword evidence="11 13" id="KW-0670">Pyruvate</keyword>
<evidence type="ECO:0000256" key="6">
    <source>
        <dbReference type="ARBA" id="ARBA00023098"/>
    </source>
</evidence>
<evidence type="ECO:0000256" key="7">
    <source>
        <dbReference type="ARBA" id="ARBA00023136"/>
    </source>
</evidence>
<keyword evidence="5 13" id="KW-1133">Transmembrane helix</keyword>
<evidence type="ECO:0000256" key="10">
    <source>
        <dbReference type="ARBA" id="ARBA00023264"/>
    </source>
</evidence>
<feature type="chain" id="PRO_5031657652" description="Phosphatidylserine decarboxylase alpha chain" evidence="13">
    <location>
        <begin position="381"/>
        <end position="437"/>
    </location>
</feature>
<name>A0A7R8V4R1_HERIL</name>